<name>A0A2I0KUX0_PUNGR</name>
<dbReference type="Proteomes" id="UP000233551">
    <property type="component" value="Unassembled WGS sequence"/>
</dbReference>
<evidence type="ECO:0000256" key="1">
    <source>
        <dbReference type="SAM" id="MobiDB-lite"/>
    </source>
</evidence>
<comment type="caution">
    <text evidence="2">The sequence shown here is derived from an EMBL/GenBank/DDBJ whole genome shotgun (WGS) entry which is preliminary data.</text>
</comment>
<organism evidence="2 3">
    <name type="scientific">Punica granatum</name>
    <name type="common">Pomegranate</name>
    <dbReference type="NCBI Taxonomy" id="22663"/>
    <lineage>
        <taxon>Eukaryota</taxon>
        <taxon>Viridiplantae</taxon>
        <taxon>Streptophyta</taxon>
        <taxon>Embryophyta</taxon>
        <taxon>Tracheophyta</taxon>
        <taxon>Spermatophyta</taxon>
        <taxon>Magnoliopsida</taxon>
        <taxon>eudicotyledons</taxon>
        <taxon>Gunneridae</taxon>
        <taxon>Pentapetalae</taxon>
        <taxon>rosids</taxon>
        <taxon>malvids</taxon>
        <taxon>Myrtales</taxon>
        <taxon>Lythraceae</taxon>
        <taxon>Punica</taxon>
    </lineage>
</organism>
<proteinExistence type="predicted"/>
<reference evidence="2 3" key="1">
    <citation type="submission" date="2017-11" db="EMBL/GenBank/DDBJ databases">
        <title>De-novo sequencing of pomegranate (Punica granatum L.) genome.</title>
        <authorList>
            <person name="Akparov Z."/>
            <person name="Amiraslanov A."/>
            <person name="Hajiyeva S."/>
            <person name="Abbasov M."/>
            <person name="Kaur K."/>
            <person name="Hamwieh A."/>
            <person name="Solovyev V."/>
            <person name="Salamov A."/>
            <person name="Braich B."/>
            <person name="Kosarev P."/>
            <person name="Mahmoud A."/>
            <person name="Hajiyev E."/>
            <person name="Babayeva S."/>
            <person name="Izzatullayeva V."/>
            <person name="Mammadov A."/>
            <person name="Mammadov A."/>
            <person name="Sharifova S."/>
            <person name="Ojaghi J."/>
            <person name="Eynullazada K."/>
            <person name="Bayramov B."/>
            <person name="Abdulazimova A."/>
            <person name="Shahmuradov I."/>
        </authorList>
    </citation>
    <scope>NUCLEOTIDE SEQUENCE [LARGE SCALE GENOMIC DNA]</scope>
    <source>
        <strain evidence="3">cv. AG2017</strain>
        <tissue evidence="2">Leaf</tissue>
    </source>
</reference>
<dbReference type="EMBL" id="PGOL01000332">
    <property type="protein sequence ID" value="PKI72264.1"/>
    <property type="molecule type" value="Genomic_DNA"/>
</dbReference>
<evidence type="ECO:0000313" key="3">
    <source>
        <dbReference type="Proteomes" id="UP000233551"/>
    </source>
</evidence>
<evidence type="ECO:0000313" key="2">
    <source>
        <dbReference type="EMBL" id="PKI72264.1"/>
    </source>
</evidence>
<sequence length="104" mass="11137">MNGGGADGEPETAVPHPAGRGEQPMRRRGEEADIRAAVVQPGGPHPLLSARSSPVMIMAEEEKERRGTGGSFLRIRAKGAVEFVRRIALLLLRASSIIYPSCSF</sequence>
<protein>
    <submittedName>
        <fullName evidence="2">Uncharacterized protein</fullName>
    </submittedName>
</protein>
<dbReference type="AlphaFoldDB" id="A0A2I0KUX0"/>
<feature type="region of interest" description="Disordered" evidence="1">
    <location>
        <begin position="1"/>
        <end position="31"/>
    </location>
</feature>
<gene>
    <name evidence="2" type="ORF">CRG98_007338</name>
</gene>
<accession>A0A2I0KUX0</accession>
<keyword evidence="3" id="KW-1185">Reference proteome</keyword>